<accession>A0A1H4AJD9</accession>
<name>A0A1H4AJD9_9EURY</name>
<dbReference type="Pfam" id="PF26119">
    <property type="entry name" value="DUF8036"/>
    <property type="match status" value="1"/>
</dbReference>
<dbReference type="AlphaFoldDB" id="A0A1H4AJD9"/>
<dbReference type="STRING" id="555874.SAMN04488065_2822"/>
<feature type="transmembrane region" description="Helical" evidence="1">
    <location>
        <begin position="6"/>
        <end position="27"/>
    </location>
</feature>
<dbReference type="Proteomes" id="UP000236755">
    <property type="component" value="Unassembled WGS sequence"/>
</dbReference>
<dbReference type="OrthoDB" id="205211at2157"/>
<proteinExistence type="predicted"/>
<feature type="transmembrane region" description="Helical" evidence="1">
    <location>
        <begin position="80"/>
        <end position="100"/>
    </location>
</feature>
<evidence type="ECO:0000313" key="3">
    <source>
        <dbReference type="Proteomes" id="UP000236755"/>
    </source>
</evidence>
<dbReference type="EMBL" id="FNQT01000006">
    <property type="protein sequence ID" value="SEA36066.1"/>
    <property type="molecule type" value="Genomic_DNA"/>
</dbReference>
<keyword evidence="3" id="KW-1185">Reference proteome</keyword>
<reference evidence="2 3" key="1">
    <citation type="submission" date="2016-10" db="EMBL/GenBank/DDBJ databases">
        <authorList>
            <person name="de Groot N.N."/>
        </authorList>
    </citation>
    <scope>NUCLEOTIDE SEQUENCE [LARGE SCALE GENOMIC DNA]</scope>
    <source>
        <strain evidence="2 3">CGMCC 1.8712</strain>
    </source>
</reference>
<keyword evidence="1" id="KW-1133">Transmembrane helix</keyword>
<keyword evidence="1" id="KW-0472">Membrane</keyword>
<dbReference type="RefSeq" id="WP_092635901.1">
    <property type="nucleotide sequence ID" value="NZ_FNQT01000006.1"/>
</dbReference>
<dbReference type="InterPro" id="IPR058349">
    <property type="entry name" value="DUF8036"/>
</dbReference>
<evidence type="ECO:0000256" key="1">
    <source>
        <dbReference type="SAM" id="Phobius"/>
    </source>
</evidence>
<keyword evidence="1" id="KW-0812">Transmembrane</keyword>
<gene>
    <name evidence="2" type="ORF">SAMN04488065_2822</name>
</gene>
<organism evidence="2 3">
    <name type="scientific">Haloplanus vescus</name>
    <dbReference type="NCBI Taxonomy" id="555874"/>
    <lineage>
        <taxon>Archaea</taxon>
        <taxon>Methanobacteriati</taxon>
        <taxon>Methanobacteriota</taxon>
        <taxon>Stenosarchaea group</taxon>
        <taxon>Halobacteria</taxon>
        <taxon>Halobacteriales</taxon>
        <taxon>Haloferacaceae</taxon>
        <taxon>Haloplanus</taxon>
    </lineage>
</organism>
<feature type="transmembrane region" description="Helical" evidence="1">
    <location>
        <begin position="39"/>
        <end position="60"/>
    </location>
</feature>
<protein>
    <submittedName>
        <fullName evidence="2">Uncharacterized protein</fullName>
    </submittedName>
</protein>
<evidence type="ECO:0000313" key="2">
    <source>
        <dbReference type="EMBL" id="SEA36066.1"/>
    </source>
</evidence>
<sequence length="101" mass="11567">MSVWTDIARLATVVNVCLLIALGYVWGRNYLAVRTKHTLGLLLFSVFLLAENGLTLYYYLLDPDLSIWYSTQMPVIVWRATMTLHVLQALGLAFLTWATWD</sequence>